<sequence>MAATQIDLRRNYSFGKLKENTPGACETTCHACGFYGDTGRDDCKLAWYGASGGGMQAGGGWFLPWGMGVQKFVAMPMSGMMPLVPPLLAAMPQAPPPLRLIAPPRLPGHQQMSGRNLSCFVRVRSDACHLTFNDVNLKIYDLGVRNLKHAEK</sequence>
<proteinExistence type="predicted"/>
<keyword evidence="2" id="KW-1185">Reference proteome</keyword>
<dbReference type="EMBL" id="CAJHNJ030000025">
    <property type="protein sequence ID" value="CAG9121518.1"/>
    <property type="molecule type" value="Genomic_DNA"/>
</dbReference>
<dbReference type="AlphaFoldDB" id="A0A8S4EZA5"/>
<reference evidence="1" key="1">
    <citation type="submission" date="2020-11" db="EMBL/GenBank/DDBJ databases">
        <authorList>
            <person name="Whiteford S."/>
        </authorList>
    </citation>
    <scope>NUCLEOTIDE SEQUENCE</scope>
</reference>
<gene>
    <name evidence="1" type="ORF">PLXY2_LOCUS7356</name>
</gene>
<organism evidence="1 2">
    <name type="scientific">Plutella xylostella</name>
    <name type="common">Diamondback moth</name>
    <name type="synonym">Plutella maculipennis</name>
    <dbReference type="NCBI Taxonomy" id="51655"/>
    <lineage>
        <taxon>Eukaryota</taxon>
        <taxon>Metazoa</taxon>
        <taxon>Ecdysozoa</taxon>
        <taxon>Arthropoda</taxon>
        <taxon>Hexapoda</taxon>
        <taxon>Insecta</taxon>
        <taxon>Pterygota</taxon>
        <taxon>Neoptera</taxon>
        <taxon>Endopterygota</taxon>
        <taxon>Lepidoptera</taxon>
        <taxon>Glossata</taxon>
        <taxon>Ditrysia</taxon>
        <taxon>Yponomeutoidea</taxon>
        <taxon>Plutellidae</taxon>
        <taxon>Plutella</taxon>
    </lineage>
</organism>
<protein>
    <submittedName>
        <fullName evidence="1">(diamondback moth) hypothetical protein</fullName>
    </submittedName>
</protein>
<comment type="caution">
    <text evidence="1">The sequence shown here is derived from an EMBL/GenBank/DDBJ whole genome shotgun (WGS) entry which is preliminary data.</text>
</comment>
<accession>A0A8S4EZA5</accession>
<evidence type="ECO:0000313" key="1">
    <source>
        <dbReference type="EMBL" id="CAG9121518.1"/>
    </source>
</evidence>
<evidence type="ECO:0000313" key="2">
    <source>
        <dbReference type="Proteomes" id="UP000653454"/>
    </source>
</evidence>
<name>A0A8S4EZA5_PLUXY</name>
<dbReference type="Proteomes" id="UP000653454">
    <property type="component" value="Unassembled WGS sequence"/>
</dbReference>